<dbReference type="EMBL" id="JAVLSJ010000010">
    <property type="protein sequence ID" value="MDR9850286.1"/>
    <property type="molecule type" value="Genomic_DNA"/>
</dbReference>
<protein>
    <submittedName>
        <fullName evidence="2">Biotin/lipoyl-containing protein</fullName>
    </submittedName>
</protein>
<evidence type="ECO:0000313" key="3">
    <source>
        <dbReference type="Proteomes" id="UP001246576"/>
    </source>
</evidence>
<organism evidence="2 3">
    <name type="scientific">Herbaspirillum huttiense subsp. lycopersici</name>
    <dbReference type="NCBI Taxonomy" id="3074428"/>
    <lineage>
        <taxon>Bacteria</taxon>
        <taxon>Pseudomonadati</taxon>
        <taxon>Pseudomonadota</taxon>
        <taxon>Betaproteobacteria</taxon>
        <taxon>Burkholderiales</taxon>
        <taxon>Oxalobacteraceae</taxon>
        <taxon>Herbaspirillum</taxon>
    </lineage>
</organism>
<feature type="domain" description="Lipoyl-binding" evidence="1">
    <location>
        <begin position="57"/>
        <end position="129"/>
    </location>
</feature>
<dbReference type="Gene3D" id="2.40.50.100">
    <property type="match status" value="1"/>
</dbReference>
<dbReference type="RefSeq" id="WP_209567975.1">
    <property type="nucleotide sequence ID" value="NZ_JAVLSJ010000010.1"/>
</dbReference>
<keyword evidence="3" id="KW-1185">Reference proteome</keyword>
<proteinExistence type="predicted"/>
<reference evidence="2" key="1">
    <citation type="submission" date="2023-09" db="EMBL/GenBank/DDBJ databases">
        <title>Description of first Herbaspirillum huttiense subsp. nephrolepsisexaltata and Herbaspirillum huttiense subsp. lycopersicon.</title>
        <authorList>
            <person name="Poudel M."/>
            <person name="Sharma A."/>
            <person name="Goss E."/>
            <person name="Tapia J.H."/>
            <person name="Harmon C.M."/>
            <person name="Jones J.B."/>
        </authorList>
    </citation>
    <scope>NUCLEOTIDE SEQUENCE</scope>
    <source>
        <strain evidence="2">SE1</strain>
    </source>
</reference>
<accession>A0ABU2EQ52</accession>
<dbReference type="InterPro" id="IPR000089">
    <property type="entry name" value="Biotin_lipoyl"/>
</dbReference>
<dbReference type="Proteomes" id="UP001246576">
    <property type="component" value="Unassembled WGS sequence"/>
</dbReference>
<dbReference type="Pfam" id="PF00364">
    <property type="entry name" value="Biotin_lipoyl"/>
    <property type="match status" value="1"/>
</dbReference>
<evidence type="ECO:0000259" key="1">
    <source>
        <dbReference type="Pfam" id="PF00364"/>
    </source>
</evidence>
<sequence length="131" mass="13954">MDIEELQALVTLTEQGRLAVLELRRPGERVRLEGPAHLDSRVEAALPTVSQGDKTTQVMAPGFGHLVTQHPLRSAPFVTNGSVVKPGDILALIQADELYLPVTSQDAGSVRSLTAAQGLVGYGTPLFEIDA</sequence>
<evidence type="ECO:0000313" key="2">
    <source>
        <dbReference type="EMBL" id="MDR9850286.1"/>
    </source>
</evidence>
<dbReference type="SUPFAM" id="SSF51230">
    <property type="entry name" value="Single hybrid motif"/>
    <property type="match status" value="1"/>
</dbReference>
<comment type="caution">
    <text evidence="2">The sequence shown here is derived from an EMBL/GenBank/DDBJ whole genome shotgun (WGS) entry which is preliminary data.</text>
</comment>
<gene>
    <name evidence="2" type="ORF">RI048_18790</name>
</gene>
<dbReference type="InterPro" id="IPR011053">
    <property type="entry name" value="Single_hybrid_motif"/>
</dbReference>
<name>A0ABU2EQ52_9BURK</name>